<feature type="compositionally biased region" description="Basic residues" evidence="1">
    <location>
        <begin position="78"/>
        <end position="88"/>
    </location>
</feature>
<dbReference type="InterPro" id="IPR000555">
    <property type="entry name" value="JAMM/MPN+_dom"/>
</dbReference>
<dbReference type="GO" id="GO:0008237">
    <property type="term" value="F:metallopeptidase activity"/>
    <property type="evidence" value="ECO:0007669"/>
    <property type="project" value="InterPro"/>
</dbReference>
<gene>
    <name evidence="6" type="ORF">SPPG_05179</name>
</gene>
<dbReference type="SUPFAM" id="SSF46689">
    <property type="entry name" value="Homeodomain-like"/>
    <property type="match status" value="1"/>
</dbReference>
<dbReference type="InterPro" id="IPR001005">
    <property type="entry name" value="SANT/Myb"/>
</dbReference>
<dbReference type="PROSITE" id="PS50090">
    <property type="entry name" value="MYB_LIKE"/>
    <property type="match status" value="1"/>
</dbReference>
<dbReference type="PROSITE" id="PS50249">
    <property type="entry name" value="MPN"/>
    <property type="match status" value="1"/>
</dbReference>
<dbReference type="InterPro" id="IPR050242">
    <property type="entry name" value="JAMM_MPN+_peptidase_M67A"/>
</dbReference>
<dbReference type="Pfam" id="PF01398">
    <property type="entry name" value="JAB"/>
    <property type="match status" value="1"/>
</dbReference>
<dbReference type="InterPro" id="IPR017884">
    <property type="entry name" value="SANT_dom"/>
</dbReference>
<feature type="domain" description="Myb-like" evidence="2">
    <location>
        <begin position="168"/>
        <end position="218"/>
    </location>
</feature>
<dbReference type="PANTHER" id="PTHR10410">
    <property type="entry name" value="EUKARYOTIC TRANSLATION INITIATION FACTOR 3 -RELATED"/>
    <property type="match status" value="1"/>
</dbReference>
<feature type="domain" description="HTH myb-type" evidence="5">
    <location>
        <begin position="168"/>
        <end position="222"/>
    </location>
</feature>
<dbReference type="GeneID" id="27688573"/>
<feature type="compositionally biased region" description="Basic and acidic residues" evidence="1">
    <location>
        <begin position="272"/>
        <end position="289"/>
    </location>
</feature>
<dbReference type="SMART" id="SM00717">
    <property type="entry name" value="SANT"/>
    <property type="match status" value="1"/>
</dbReference>
<feature type="compositionally biased region" description="Acidic residues" evidence="1">
    <location>
        <begin position="33"/>
        <end position="48"/>
    </location>
</feature>
<evidence type="ECO:0000259" key="4">
    <source>
        <dbReference type="PROSITE" id="PS51293"/>
    </source>
</evidence>
<feature type="compositionally biased region" description="Basic residues" evidence="1">
    <location>
        <begin position="53"/>
        <end position="62"/>
    </location>
</feature>
<sequence>MTSVIAPTKTQELSDEAIARQLQEQFDAYEDYWEDPFDNAGKDDDDFVLDPRKLKKSGKRGGRTSSGNGSRSSASSKSRGRGRKRKPSQPHDDPAHAATIDEQTSPNVVKRLKGDEQVSSIPTVNSETSAPPDHPPASDAPPAEGGTAATINAQPDSGSVTKTQTSKMTAINQGRWTDLEEKLFLEGLETFGRGWEDLTRHIKTRSRDCVKSHAQKHFIHLYLDGKPLPDKVKQSGEGYTLSGKPLNPDSAALRPYLKARKRDPSLISPDSPLRKETETVDHPAVELVRKRSASQEQPVLPISPSTRCQSSGASVTQEVDKPLAPAIVQPSLEDLGIEVGADGKTEYARNRPRREAASKPRRKYAEDAYDLLPCLSFKNSPGDGQPGSQPYHLRVDRKAIALMDLHSHLLDTEVVGLLAGHYDAEKNECVIRTALPAQRKPIDADATITVEASEESLAEALSLADSLGLQIMGWYHSHPIFSTDPSNIDLTTQHLHQEAFKGYCYGHFGQEDEGEKVGGTCAGSAQTAQEATSVEGESVSPAVENRPFIGAICGPYDPKLEGSKSQLNWFVLPDPRKRIPRKLFTVLQGEEEICRVGLEKYEFDKMLSLIRSYKTSRHREERHDFGQVWRGTELRRDKLVKSLREWLVGGVEGKECAEEVGGNAFVGNFVPLEEVLKRIGEEVDVFNEDTPQ</sequence>
<dbReference type="SUPFAM" id="SSF102712">
    <property type="entry name" value="JAB1/MPN domain"/>
    <property type="match status" value="1"/>
</dbReference>
<name>A0A0L0HFK0_SPIPD</name>
<feature type="compositionally biased region" description="Polar residues" evidence="1">
    <location>
        <begin position="303"/>
        <end position="317"/>
    </location>
</feature>
<dbReference type="RefSeq" id="XP_016607841.1">
    <property type="nucleotide sequence ID" value="XM_016753402.1"/>
</dbReference>
<proteinExistence type="predicted"/>
<dbReference type="InterPro" id="IPR017930">
    <property type="entry name" value="Myb_dom"/>
</dbReference>
<dbReference type="Pfam" id="PF00249">
    <property type="entry name" value="Myb_DNA-binding"/>
    <property type="match status" value="1"/>
</dbReference>
<dbReference type="InParanoid" id="A0A0L0HFK0"/>
<dbReference type="eggNOG" id="KOG1555">
    <property type="taxonomic scope" value="Eukaryota"/>
</dbReference>
<evidence type="ECO:0000259" key="5">
    <source>
        <dbReference type="PROSITE" id="PS51294"/>
    </source>
</evidence>
<accession>A0A0L0HFK0</accession>
<evidence type="ECO:0000259" key="2">
    <source>
        <dbReference type="PROSITE" id="PS50090"/>
    </source>
</evidence>
<evidence type="ECO:0000313" key="6">
    <source>
        <dbReference type="EMBL" id="KNC99801.1"/>
    </source>
</evidence>
<organism evidence="6 7">
    <name type="scientific">Spizellomyces punctatus (strain DAOM BR117)</name>
    <dbReference type="NCBI Taxonomy" id="645134"/>
    <lineage>
        <taxon>Eukaryota</taxon>
        <taxon>Fungi</taxon>
        <taxon>Fungi incertae sedis</taxon>
        <taxon>Chytridiomycota</taxon>
        <taxon>Chytridiomycota incertae sedis</taxon>
        <taxon>Chytridiomycetes</taxon>
        <taxon>Spizellomycetales</taxon>
        <taxon>Spizellomycetaceae</taxon>
        <taxon>Spizellomyces</taxon>
    </lineage>
</organism>
<feature type="domain" description="SANT" evidence="4">
    <location>
        <begin position="175"/>
        <end position="222"/>
    </location>
</feature>
<evidence type="ECO:0000256" key="1">
    <source>
        <dbReference type="SAM" id="MobiDB-lite"/>
    </source>
</evidence>
<dbReference type="InterPro" id="IPR037518">
    <property type="entry name" value="MPN"/>
</dbReference>
<dbReference type="GO" id="GO:0003677">
    <property type="term" value="F:DNA binding"/>
    <property type="evidence" value="ECO:0007669"/>
    <property type="project" value="UniProtKB-KW"/>
</dbReference>
<dbReference type="Proteomes" id="UP000053201">
    <property type="component" value="Unassembled WGS sequence"/>
</dbReference>
<dbReference type="VEuPathDB" id="FungiDB:SPPG_05179"/>
<keyword evidence="7" id="KW-1185">Reference proteome</keyword>
<protein>
    <submittedName>
        <fullName evidence="6">Myb-like DNA-binding domain, shaqkyf class</fullName>
    </submittedName>
</protein>
<dbReference type="InterPro" id="IPR009057">
    <property type="entry name" value="Homeodomain-like_sf"/>
</dbReference>
<dbReference type="PROSITE" id="PS51294">
    <property type="entry name" value="HTH_MYB"/>
    <property type="match status" value="1"/>
</dbReference>
<keyword evidence="6" id="KW-0238">DNA-binding</keyword>
<dbReference type="CDD" id="cd00167">
    <property type="entry name" value="SANT"/>
    <property type="match status" value="1"/>
</dbReference>
<dbReference type="OMA" id="FTSHAQK"/>
<feature type="region of interest" description="Disordered" evidence="1">
    <location>
        <begin position="33"/>
        <end position="108"/>
    </location>
</feature>
<feature type="region of interest" description="Disordered" evidence="1">
    <location>
        <begin position="226"/>
        <end position="317"/>
    </location>
</feature>
<dbReference type="Gene3D" id="3.40.140.10">
    <property type="entry name" value="Cytidine Deaminase, domain 2"/>
    <property type="match status" value="1"/>
</dbReference>
<evidence type="ECO:0000313" key="7">
    <source>
        <dbReference type="Proteomes" id="UP000053201"/>
    </source>
</evidence>
<reference evidence="6 7" key="1">
    <citation type="submission" date="2009-08" db="EMBL/GenBank/DDBJ databases">
        <title>The Genome Sequence of Spizellomyces punctatus strain DAOM BR117.</title>
        <authorList>
            <consortium name="The Broad Institute Genome Sequencing Platform"/>
            <person name="Russ C."/>
            <person name="Cuomo C."/>
            <person name="Shea T."/>
            <person name="Young S.K."/>
            <person name="Zeng Q."/>
            <person name="Koehrsen M."/>
            <person name="Haas B."/>
            <person name="Borodovsky M."/>
            <person name="Guigo R."/>
            <person name="Alvarado L."/>
            <person name="Berlin A."/>
            <person name="Bochicchio J."/>
            <person name="Borenstein D."/>
            <person name="Chapman S."/>
            <person name="Chen Z."/>
            <person name="Engels R."/>
            <person name="Freedman E."/>
            <person name="Gellesch M."/>
            <person name="Goldberg J."/>
            <person name="Griggs A."/>
            <person name="Gujja S."/>
            <person name="Heiman D."/>
            <person name="Hepburn T."/>
            <person name="Howarth C."/>
            <person name="Jen D."/>
            <person name="Larson L."/>
            <person name="Lewis B."/>
            <person name="Mehta T."/>
            <person name="Park D."/>
            <person name="Pearson M."/>
            <person name="Roberts A."/>
            <person name="Saif S."/>
            <person name="Shenoy N."/>
            <person name="Sisk P."/>
            <person name="Stolte C."/>
            <person name="Sykes S."/>
            <person name="Thomson T."/>
            <person name="Walk T."/>
            <person name="White J."/>
            <person name="Yandava C."/>
            <person name="Burger G."/>
            <person name="Gray M.W."/>
            <person name="Holland P.W.H."/>
            <person name="King N."/>
            <person name="Lang F.B.F."/>
            <person name="Roger A.J."/>
            <person name="Ruiz-Trillo I."/>
            <person name="Lander E."/>
            <person name="Nusbaum C."/>
        </authorList>
    </citation>
    <scope>NUCLEOTIDE SEQUENCE [LARGE SCALE GENOMIC DNA]</scope>
    <source>
        <strain evidence="6 7">DAOM BR117</strain>
    </source>
</reference>
<dbReference type="PROSITE" id="PS51293">
    <property type="entry name" value="SANT"/>
    <property type="match status" value="1"/>
</dbReference>
<dbReference type="AlphaFoldDB" id="A0A0L0HFK0"/>
<dbReference type="OrthoDB" id="118550at2759"/>
<dbReference type="EMBL" id="KQ257457">
    <property type="protein sequence ID" value="KNC99801.1"/>
    <property type="molecule type" value="Genomic_DNA"/>
</dbReference>
<evidence type="ECO:0000259" key="3">
    <source>
        <dbReference type="PROSITE" id="PS50249"/>
    </source>
</evidence>
<dbReference type="Gene3D" id="1.10.10.60">
    <property type="entry name" value="Homeodomain-like"/>
    <property type="match status" value="1"/>
</dbReference>
<feature type="domain" description="MPN" evidence="3">
    <location>
        <begin position="393"/>
        <end position="531"/>
    </location>
</feature>
<feature type="compositionally biased region" description="Polar residues" evidence="1">
    <location>
        <begin position="149"/>
        <end position="166"/>
    </location>
</feature>
<dbReference type="STRING" id="645134.A0A0L0HFK0"/>
<feature type="region of interest" description="Disordered" evidence="1">
    <location>
        <begin position="122"/>
        <end position="166"/>
    </location>
</feature>
<feature type="compositionally biased region" description="Low complexity" evidence="1">
    <location>
        <begin position="63"/>
        <end position="77"/>
    </location>
</feature>